<dbReference type="OrthoDB" id="8443918at2"/>
<name>A0A344LAX7_9PSEU</name>
<dbReference type="RefSeq" id="WP_113694456.1">
    <property type="nucleotide sequence ID" value="NZ_CP015163.1"/>
</dbReference>
<dbReference type="Gene3D" id="1.10.10.10">
    <property type="entry name" value="Winged helix-like DNA-binding domain superfamily/Winged helix DNA-binding domain"/>
    <property type="match status" value="1"/>
</dbReference>
<dbReference type="SUPFAM" id="SSF46785">
    <property type="entry name" value="Winged helix' DNA-binding domain"/>
    <property type="match status" value="1"/>
</dbReference>
<accession>A0A344LAX7</accession>
<proteinExistence type="predicted"/>
<dbReference type="InterPro" id="IPR005149">
    <property type="entry name" value="Tscrpt_reg_PadR_N"/>
</dbReference>
<evidence type="ECO:0000313" key="2">
    <source>
        <dbReference type="EMBL" id="AXB45201.1"/>
    </source>
</evidence>
<feature type="domain" description="Transcription regulator PadR N-terminal" evidence="1">
    <location>
        <begin position="8"/>
        <end position="82"/>
    </location>
</feature>
<dbReference type="PANTHER" id="PTHR33169">
    <property type="entry name" value="PADR-FAMILY TRANSCRIPTIONAL REGULATOR"/>
    <property type="match status" value="1"/>
</dbReference>
<evidence type="ECO:0000313" key="3">
    <source>
        <dbReference type="Proteomes" id="UP000250434"/>
    </source>
</evidence>
<dbReference type="KEGG" id="aab:A4R43_24095"/>
<dbReference type="InterPro" id="IPR036388">
    <property type="entry name" value="WH-like_DNA-bd_sf"/>
</dbReference>
<reference evidence="2 3" key="1">
    <citation type="submission" date="2016-04" db="EMBL/GenBank/DDBJ databases">
        <title>Complete genome sequence and analysis of deep-sea sediment isolate, Amycolatopsis sp. WP1.</title>
        <authorList>
            <person name="Wang H."/>
            <person name="Chen S."/>
            <person name="Wu Q."/>
        </authorList>
    </citation>
    <scope>NUCLEOTIDE SEQUENCE [LARGE SCALE GENOMIC DNA]</scope>
    <source>
        <strain evidence="2 3">WP1</strain>
    </source>
</reference>
<dbReference type="EMBL" id="CP015163">
    <property type="protein sequence ID" value="AXB45201.1"/>
    <property type="molecule type" value="Genomic_DNA"/>
</dbReference>
<evidence type="ECO:0000259" key="1">
    <source>
        <dbReference type="Pfam" id="PF03551"/>
    </source>
</evidence>
<dbReference type="AlphaFoldDB" id="A0A344LAX7"/>
<gene>
    <name evidence="2" type="ORF">A4R43_24095</name>
</gene>
<dbReference type="Proteomes" id="UP000250434">
    <property type="component" value="Chromosome"/>
</dbReference>
<dbReference type="Pfam" id="PF03551">
    <property type="entry name" value="PadR"/>
    <property type="match status" value="1"/>
</dbReference>
<keyword evidence="3" id="KW-1185">Reference proteome</keyword>
<organism evidence="2 3">
    <name type="scientific">Amycolatopsis albispora</name>
    <dbReference type="NCBI Taxonomy" id="1804986"/>
    <lineage>
        <taxon>Bacteria</taxon>
        <taxon>Bacillati</taxon>
        <taxon>Actinomycetota</taxon>
        <taxon>Actinomycetes</taxon>
        <taxon>Pseudonocardiales</taxon>
        <taxon>Pseudonocardiaceae</taxon>
        <taxon>Amycolatopsis</taxon>
    </lineage>
</organism>
<dbReference type="PANTHER" id="PTHR33169:SF14">
    <property type="entry name" value="TRANSCRIPTIONAL REGULATOR RV3488"/>
    <property type="match status" value="1"/>
</dbReference>
<protein>
    <recommendedName>
        <fullName evidence="1">Transcription regulator PadR N-terminal domain-containing protein</fullName>
    </recommendedName>
</protein>
<dbReference type="InterPro" id="IPR052509">
    <property type="entry name" value="Metal_resp_DNA-bind_regulator"/>
</dbReference>
<sequence>MSATRLLVLGVVRISGRAHGYQVRRELLNWRADSWASVQPGSIYHALKKMAREELLEEVETESGRGPDRVAYQLTEAGEREFFRLLTGALTDADITGHELSAGIVLMPMLERSRAIELLKLLEVRLDGATAETAHTAEHAREWGHPPHVVRMYGLWGGLTETVRSWVHDLVTALEAGEYQMADDEPPTFPVHR</sequence>
<dbReference type="InterPro" id="IPR036390">
    <property type="entry name" value="WH_DNA-bd_sf"/>
</dbReference>